<evidence type="ECO:0000313" key="3">
    <source>
        <dbReference type="EMBL" id="QYA10730.1"/>
    </source>
</evidence>
<feature type="domain" description="Glycosyl transferase family 1" evidence="1">
    <location>
        <begin position="215"/>
        <end position="322"/>
    </location>
</feature>
<evidence type="ECO:0000313" key="4">
    <source>
        <dbReference type="Proteomes" id="UP000298545"/>
    </source>
</evidence>
<sequence>MGNNRNIRRLVVISDFQDGNSFSSSVPSVEEFQRQWRSGERGQPASREEAVPGFNVEGGYIERLPLACVKAGLVDVIEIWTHWRGDIPPAPDLHRSPLIIRRAFQMNGPYAPFHSNDMLAHITVFGAPEILCVWGLGVSAEILDACASSYKIYNSIDAPALRIPPEVSTRFDLILTGAEWQSCEVKERHPHMPTAILPIGPEFASETQFHPLDGPKPYDVIYVAAAQKYKRHDILFDALSKLPRSIKALCVFGYGELSDELRENARHLDIDVDFVGPPGVSFTEVNRLMNLAKMGVVCGIDDGAPAILTEYMLAGLPVLANSQLRCGLQFITPQTGRAAPAETFHEGILSMLKNLDDFSPRQTVIDRWTWPHSIAKLQKIMDVSSR</sequence>
<evidence type="ECO:0000259" key="1">
    <source>
        <dbReference type="Pfam" id="PF00534"/>
    </source>
</evidence>
<dbReference type="RefSeq" id="WP_027674881.1">
    <property type="nucleotide sequence ID" value="NZ_CP072170.1"/>
</dbReference>
<dbReference type="Proteomes" id="UP000826513">
    <property type="component" value="Plasmid unnamed1"/>
</dbReference>
<dbReference type="InterPro" id="IPR001296">
    <property type="entry name" value="Glyco_trans_1"/>
</dbReference>
<dbReference type="EMBL" id="CP072170">
    <property type="protein sequence ID" value="QYA10730.1"/>
    <property type="molecule type" value="Genomic_DNA"/>
</dbReference>
<dbReference type="PANTHER" id="PTHR12526">
    <property type="entry name" value="GLYCOSYLTRANSFERASE"/>
    <property type="match status" value="1"/>
</dbReference>
<dbReference type="Gene3D" id="3.40.50.2000">
    <property type="entry name" value="Glycogen Phosphorylase B"/>
    <property type="match status" value="1"/>
</dbReference>
<evidence type="ECO:0000313" key="2">
    <source>
        <dbReference type="EMBL" id="QCJ00857.1"/>
    </source>
</evidence>
<geneLocation type="plasmid" evidence="4">
    <name>palcfbp5473</name>
</geneLocation>
<dbReference type="SUPFAM" id="SSF53756">
    <property type="entry name" value="UDP-Glycosyltransferase/glycogen phosphorylase"/>
    <property type="match status" value="1"/>
</dbReference>
<proteinExistence type="predicted"/>
<reference evidence="3 5" key="2">
    <citation type="submission" date="2021-03" db="EMBL/GenBank/DDBJ databases">
        <title>Rapid diversification of plasmids in a genus of pathogenic and nitrogen fixing bacteria.</title>
        <authorList>
            <person name="Weisberg A.J."/>
            <person name="Miller M."/>
            <person name="Ream W."/>
            <person name="Grunwald N.J."/>
            <person name="Chang J.H."/>
        </authorList>
    </citation>
    <scope>NUCLEOTIDE SEQUENCE [LARGE SCALE GENOMIC DNA]</scope>
    <source>
        <strain evidence="3 5">AF3.44</strain>
        <plasmid evidence="3 5">unnamed1</plasmid>
    </source>
</reference>
<dbReference type="STRING" id="1367849.GCA_000518585_02095"/>
<dbReference type="Proteomes" id="UP000298545">
    <property type="component" value="Plasmid pAlCFBP5473"/>
</dbReference>
<dbReference type="OrthoDB" id="8298935at2"/>
<reference evidence="2 4" key="1">
    <citation type="submission" date="2019-04" db="EMBL/GenBank/DDBJ databases">
        <title>Complete genome sequence of Agrobacterium larrymoorei CFBP5473.</title>
        <authorList>
            <person name="Haryono M."/>
            <person name="Chou L."/>
            <person name="Lin Y.-C."/>
            <person name="Lai E.-M."/>
            <person name="Kuo C.-H."/>
        </authorList>
    </citation>
    <scope>NUCLEOTIDE SEQUENCE [LARGE SCALE GENOMIC DNA]</scope>
    <source>
        <strain evidence="2 4">CFBP5473</strain>
        <plasmid evidence="2">pAlCFBP5473</plasmid>
        <plasmid evidence="4">palcfbp5473</plasmid>
    </source>
</reference>
<dbReference type="Pfam" id="PF00534">
    <property type="entry name" value="Glycos_transf_1"/>
    <property type="match status" value="1"/>
</dbReference>
<accession>A0A4D7E418</accession>
<gene>
    <name evidence="2" type="ORF">CFBP5473_22335</name>
    <name evidence="3" type="ORF">J5285_24585</name>
</gene>
<geneLocation type="plasmid" evidence="2">
    <name>pAlCFBP5473</name>
</geneLocation>
<keyword evidence="5" id="KW-1185">Reference proteome</keyword>
<dbReference type="KEGG" id="alf:CFBP5473_22335"/>
<protein>
    <submittedName>
        <fullName evidence="2">Glycosyltransferase family 4 protein</fullName>
    </submittedName>
</protein>
<dbReference type="GO" id="GO:0016757">
    <property type="term" value="F:glycosyltransferase activity"/>
    <property type="evidence" value="ECO:0007669"/>
    <property type="project" value="InterPro"/>
</dbReference>
<dbReference type="EMBL" id="CP039693">
    <property type="protein sequence ID" value="QCJ00857.1"/>
    <property type="molecule type" value="Genomic_DNA"/>
</dbReference>
<dbReference type="AlphaFoldDB" id="A0A4D7E418"/>
<organism evidence="2 4">
    <name type="scientific">Agrobacterium larrymoorei</name>
    <dbReference type="NCBI Taxonomy" id="160699"/>
    <lineage>
        <taxon>Bacteria</taxon>
        <taxon>Pseudomonadati</taxon>
        <taxon>Pseudomonadota</taxon>
        <taxon>Alphaproteobacteria</taxon>
        <taxon>Hyphomicrobiales</taxon>
        <taxon>Rhizobiaceae</taxon>
        <taxon>Rhizobium/Agrobacterium group</taxon>
        <taxon>Agrobacterium</taxon>
    </lineage>
</organism>
<name>A0A4D7E418_9HYPH</name>
<evidence type="ECO:0000313" key="5">
    <source>
        <dbReference type="Proteomes" id="UP000826513"/>
    </source>
</evidence>
<keyword evidence="2" id="KW-0614">Plasmid</keyword>
<keyword evidence="2" id="KW-0808">Transferase</keyword>
<geneLocation type="plasmid" evidence="3 5">
    <name>unnamed1</name>
</geneLocation>